<dbReference type="Proteomes" id="UP000823775">
    <property type="component" value="Unassembled WGS sequence"/>
</dbReference>
<sequence>MGVLRILNDPLSPLHVISVFPGLHLGIAVPIYGSRSVTCAVQWPTYVIPTMFNKRSSFQSKAGQHHLRIPRVQTLCLSPKPKGPTENEFNDEPKGEKRQNCHGLAN</sequence>
<protein>
    <submittedName>
        <fullName evidence="2">Uncharacterized protein</fullName>
    </submittedName>
</protein>
<organism evidence="2 3">
    <name type="scientific">Datura stramonium</name>
    <name type="common">Jimsonweed</name>
    <name type="synonym">Common thornapple</name>
    <dbReference type="NCBI Taxonomy" id="4076"/>
    <lineage>
        <taxon>Eukaryota</taxon>
        <taxon>Viridiplantae</taxon>
        <taxon>Streptophyta</taxon>
        <taxon>Embryophyta</taxon>
        <taxon>Tracheophyta</taxon>
        <taxon>Spermatophyta</taxon>
        <taxon>Magnoliopsida</taxon>
        <taxon>eudicotyledons</taxon>
        <taxon>Gunneridae</taxon>
        <taxon>Pentapetalae</taxon>
        <taxon>asterids</taxon>
        <taxon>lamiids</taxon>
        <taxon>Solanales</taxon>
        <taxon>Solanaceae</taxon>
        <taxon>Solanoideae</taxon>
        <taxon>Datureae</taxon>
        <taxon>Datura</taxon>
    </lineage>
</organism>
<dbReference type="EMBL" id="JACEIK010000414">
    <property type="protein sequence ID" value="MCD7456655.1"/>
    <property type="molecule type" value="Genomic_DNA"/>
</dbReference>
<name>A0ABS8SCW5_DATST</name>
<gene>
    <name evidence="2" type="ORF">HAX54_032601</name>
</gene>
<feature type="region of interest" description="Disordered" evidence="1">
    <location>
        <begin position="76"/>
        <end position="106"/>
    </location>
</feature>
<accession>A0ABS8SCW5</accession>
<comment type="caution">
    <text evidence="2">The sequence shown here is derived from an EMBL/GenBank/DDBJ whole genome shotgun (WGS) entry which is preliminary data.</text>
</comment>
<proteinExistence type="predicted"/>
<reference evidence="2 3" key="1">
    <citation type="journal article" date="2021" name="BMC Genomics">
        <title>Datura genome reveals duplications of psychoactive alkaloid biosynthetic genes and high mutation rate following tissue culture.</title>
        <authorList>
            <person name="Rajewski A."/>
            <person name="Carter-House D."/>
            <person name="Stajich J."/>
            <person name="Litt A."/>
        </authorList>
    </citation>
    <scope>NUCLEOTIDE SEQUENCE [LARGE SCALE GENOMIC DNA]</scope>
    <source>
        <strain evidence="2">AR-01</strain>
    </source>
</reference>
<evidence type="ECO:0000313" key="3">
    <source>
        <dbReference type="Proteomes" id="UP000823775"/>
    </source>
</evidence>
<evidence type="ECO:0000256" key="1">
    <source>
        <dbReference type="SAM" id="MobiDB-lite"/>
    </source>
</evidence>
<keyword evidence="3" id="KW-1185">Reference proteome</keyword>
<evidence type="ECO:0000313" key="2">
    <source>
        <dbReference type="EMBL" id="MCD7456655.1"/>
    </source>
</evidence>